<keyword evidence="2 5" id="KW-0689">Ribosomal protein</keyword>
<dbReference type="EMBL" id="CP036280">
    <property type="protein sequence ID" value="QDU71775.1"/>
    <property type="molecule type" value="Genomic_DNA"/>
</dbReference>
<evidence type="ECO:0000256" key="5">
    <source>
        <dbReference type="HAMAP-Rule" id="MF_01328"/>
    </source>
</evidence>
<evidence type="ECO:0000256" key="2">
    <source>
        <dbReference type="ARBA" id="ARBA00022980"/>
    </source>
</evidence>
<sequence length="221" mass="24261">MIELPVHSQTGESLGTLEVDEALLGGEVRPVLLKQAYVRTHANKRLGTSKTKTRSEVEGSTRKMYKQKGTGNARRGSIRANILRGGGHAKAKQPRSWRQDMPVKMRRLANRNAILAKAVDGEIRLVDKIDFEKPSTKAFAGMLKSLAIDNSCLVAVGTTQGPAARSARNLDRVSLTHVDRLNVFDLLTHRYLVVEKAAFEGYLERVKAQVAGQKSEGTTDA</sequence>
<keyword evidence="5" id="KW-0699">rRNA-binding</keyword>
<dbReference type="GO" id="GO:0006412">
    <property type="term" value="P:translation"/>
    <property type="evidence" value="ECO:0007669"/>
    <property type="project" value="UniProtKB-UniRule"/>
</dbReference>
<dbReference type="GO" id="GO:0005840">
    <property type="term" value="C:ribosome"/>
    <property type="evidence" value="ECO:0007669"/>
    <property type="project" value="UniProtKB-KW"/>
</dbReference>
<dbReference type="NCBIfam" id="TIGR03953">
    <property type="entry name" value="rplD_bact"/>
    <property type="match status" value="1"/>
</dbReference>
<protein>
    <recommendedName>
        <fullName evidence="4 5">Large ribosomal subunit protein uL4</fullName>
    </recommendedName>
</protein>
<dbReference type="GO" id="GO:0003735">
    <property type="term" value="F:structural constituent of ribosome"/>
    <property type="evidence" value="ECO:0007669"/>
    <property type="project" value="InterPro"/>
</dbReference>
<evidence type="ECO:0000256" key="3">
    <source>
        <dbReference type="ARBA" id="ARBA00023274"/>
    </source>
</evidence>
<gene>
    <name evidence="5 7" type="primary">rplD</name>
    <name evidence="7" type="ORF">Pan265_16280</name>
</gene>
<evidence type="ECO:0000256" key="6">
    <source>
        <dbReference type="SAM" id="MobiDB-lite"/>
    </source>
</evidence>
<dbReference type="GO" id="GO:0019843">
    <property type="term" value="F:rRNA binding"/>
    <property type="evidence" value="ECO:0007669"/>
    <property type="project" value="UniProtKB-UniRule"/>
</dbReference>
<dbReference type="OrthoDB" id="9803201at2"/>
<dbReference type="InterPro" id="IPR013005">
    <property type="entry name" value="Ribosomal_uL4-like"/>
</dbReference>
<comment type="function">
    <text evidence="5">One of the primary rRNA binding proteins, this protein initially binds near the 5'-end of the 23S rRNA. It is important during the early stages of 50S assembly. It makes multiple contacts with different domains of the 23S rRNA in the assembled 50S subunit and ribosome.</text>
</comment>
<dbReference type="AlphaFoldDB" id="A0A518BXR9"/>
<evidence type="ECO:0000256" key="4">
    <source>
        <dbReference type="ARBA" id="ARBA00035244"/>
    </source>
</evidence>
<dbReference type="Gene3D" id="3.40.1370.10">
    <property type="match status" value="1"/>
</dbReference>
<dbReference type="GO" id="GO:1990904">
    <property type="term" value="C:ribonucleoprotein complex"/>
    <property type="evidence" value="ECO:0007669"/>
    <property type="project" value="UniProtKB-KW"/>
</dbReference>
<evidence type="ECO:0000313" key="8">
    <source>
        <dbReference type="Proteomes" id="UP000320386"/>
    </source>
</evidence>
<evidence type="ECO:0000313" key="7">
    <source>
        <dbReference type="EMBL" id="QDU71775.1"/>
    </source>
</evidence>
<keyword evidence="8" id="KW-1185">Reference proteome</keyword>
<reference evidence="7 8" key="1">
    <citation type="submission" date="2019-02" db="EMBL/GenBank/DDBJ databases">
        <title>Deep-cultivation of Planctomycetes and their phenomic and genomic characterization uncovers novel biology.</title>
        <authorList>
            <person name="Wiegand S."/>
            <person name="Jogler M."/>
            <person name="Boedeker C."/>
            <person name="Pinto D."/>
            <person name="Vollmers J."/>
            <person name="Rivas-Marin E."/>
            <person name="Kohn T."/>
            <person name="Peeters S.H."/>
            <person name="Heuer A."/>
            <person name="Rast P."/>
            <person name="Oberbeckmann S."/>
            <person name="Bunk B."/>
            <person name="Jeske O."/>
            <person name="Meyerdierks A."/>
            <person name="Storesund J.E."/>
            <person name="Kallscheuer N."/>
            <person name="Luecker S."/>
            <person name="Lage O.M."/>
            <person name="Pohl T."/>
            <person name="Merkel B.J."/>
            <person name="Hornburger P."/>
            <person name="Mueller R.-W."/>
            <person name="Bruemmer F."/>
            <person name="Labrenz M."/>
            <person name="Spormann A.M."/>
            <person name="Op den Camp H."/>
            <person name="Overmann J."/>
            <person name="Amann R."/>
            <person name="Jetten M.S.M."/>
            <person name="Mascher T."/>
            <person name="Medema M.H."/>
            <person name="Devos D.P."/>
            <person name="Kaster A.-K."/>
            <person name="Ovreas L."/>
            <person name="Rohde M."/>
            <person name="Galperin M.Y."/>
            <person name="Jogler C."/>
        </authorList>
    </citation>
    <scope>NUCLEOTIDE SEQUENCE [LARGE SCALE GENOMIC DNA]</scope>
    <source>
        <strain evidence="7 8">Pan265</strain>
    </source>
</reference>
<dbReference type="Pfam" id="PF00573">
    <property type="entry name" value="Ribosomal_L4"/>
    <property type="match status" value="1"/>
</dbReference>
<dbReference type="PANTHER" id="PTHR10746">
    <property type="entry name" value="50S RIBOSOMAL PROTEIN L4"/>
    <property type="match status" value="1"/>
</dbReference>
<dbReference type="Proteomes" id="UP000320386">
    <property type="component" value="Chromosome"/>
</dbReference>
<proteinExistence type="inferred from homology"/>
<organism evidence="7 8">
    <name type="scientific">Mucisphaera calidilacus</name>
    <dbReference type="NCBI Taxonomy" id="2527982"/>
    <lineage>
        <taxon>Bacteria</taxon>
        <taxon>Pseudomonadati</taxon>
        <taxon>Planctomycetota</taxon>
        <taxon>Phycisphaerae</taxon>
        <taxon>Phycisphaerales</taxon>
        <taxon>Phycisphaeraceae</taxon>
        <taxon>Mucisphaera</taxon>
    </lineage>
</organism>
<evidence type="ECO:0000256" key="1">
    <source>
        <dbReference type="ARBA" id="ARBA00010528"/>
    </source>
</evidence>
<comment type="subunit">
    <text evidence="5">Part of the 50S ribosomal subunit.</text>
</comment>
<accession>A0A518BXR9</accession>
<keyword evidence="3 5" id="KW-0687">Ribonucleoprotein</keyword>
<dbReference type="InterPro" id="IPR002136">
    <property type="entry name" value="Ribosomal_uL4"/>
</dbReference>
<dbReference type="InterPro" id="IPR023574">
    <property type="entry name" value="Ribosomal_uL4_dom_sf"/>
</dbReference>
<comment type="function">
    <text evidence="5">Forms part of the polypeptide exit tunnel.</text>
</comment>
<dbReference type="SUPFAM" id="SSF52166">
    <property type="entry name" value="Ribosomal protein L4"/>
    <property type="match status" value="1"/>
</dbReference>
<name>A0A518BXR9_9BACT</name>
<feature type="region of interest" description="Disordered" evidence="6">
    <location>
        <begin position="47"/>
        <end position="74"/>
    </location>
</feature>
<dbReference type="RefSeq" id="WP_145445976.1">
    <property type="nucleotide sequence ID" value="NZ_CP036280.1"/>
</dbReference>
<dbReference type="KEGG" id="mcad:Pan265_16280"/>
<comment type="similarity">
    <text evidence="1 5">Belongs to the universal ribosomal protein uL4 family.</text>
</comment>
<dbReference type="PANTHER" id="PTHR10746:SF6">
    <property type="entry name" value="LARGE RIBOSOMAL SUBUNIT PROTEIN UL4M"/>
    <property type="match status" value="1"/>
</dbReference>
<keyword evidence="5" id="KW-0694">RNA-binding</keyword>
<dbReference type="HAMAP" id="MF_01328_B">
    <property type="entry name" value="Ribosomal_uL4_B"/>
    <property type="match status" value="1"/>
</dbReference>